<name>A0A4Z0R5F2_9FIRM</name>
<keyword evidence="3" id="KW-1185">Reference proteome</keyword>
<evidence type="ECO:0000259" key="1">
    <source>
        <dbReference type="Pfam" id="PF18423"/>
    </source>
</evidence>
<proteinExistence type="predicted"/>
<sequence>MLELNVNPKVNNSCPICGNIGQRVKDITVDYQVENINDINLHGEQFFICLTPECETGYYSQNGKVIGQGQLKNKIWFKKNISSPIPVCYCANVMEEEILYHVAEAQCCSTLDDTKKHTGAITGCECITKNPAGV</sequence>
<protein>
    <submittedName>
        <fullName evidence="2">(2Fe-2S)-binding protein</fullName>
    </submittedName>
</protein>
<dbReference type="AlphaFoldDB" id="A0A4Z0R5F2"/>
<dbReference type="InterPro" id="IPR040890">
    <property type="entry name" value="Znf_CopZ"/>
</dbReference>
<evidence type="ECO:0000313" key="3">
    <source>
        <dbReference type="Proteomes" id="UP000298460"/>
    </source>
</evidence>
<accession>A0A4Z0R5F2</accession>
<reference evidence="2 3" key="1">
    <citation type="submission" date="2019-03" db="EMBL/GenBank/DDBJ databases">
        <title>Draft Genome Sequence of Desulfosporosinus fructosivorans Strain 63.6F, Isolated from Marine Sediment in the Baltic Sea.</title>
        <authorList>
            <person name="Hausmann B."/>
            <person name="Vandieken V."/>
            <person name="Pjevac P."/>
            <person name="Schreck K."/>
            <person name="Herbold C.W."/>
            <person name="Loy A."/>
        </authorList>
    </citation>
    <scope>NUCLEOTIDE SEQUENCE [LARGE SCALE GENOMIC DNA]</scope>
    <source>
        <strain evidence="2 3">63.6F</strain>
    </source>
</reference>
<dbReference type="EMBL" id="SPQQ01000004">
    <property type="protein sequence ID" value="TGE37669.1"/>
    <property type="molecule type" value="Genomic_DNA"/>
</dbReference>
<evidence type="ECO:0000313" key="2">
    <source>
        <dbReference type="EMBL" id="TGE37669.1"/>
    </source>
</evidence>
<gene>
    <name evidence="2" type="ORF">E4K67_13130</name>
</gene>
<dbReference type="Proteomes" id="UP000298460">
    <property type="component" value="Unassembled WGS sequence"/>
</dbReference>
<comment type="caution">
    <text evidence="2">The sequence shown here is derived from an EMBL/GenBank/DDBJ whole genome shotgun (WGS) entry which is preliminary data.</text>
</comment>
<dbReference type="OrthoDB" id="95698at2"/>
<dbReference type="InterPro" id="IPR041854">
    <property type="entry name" value="BFD-like_2Fe2S-bd_dom_sf"/>
</dbReference>
<dbReference type="Pfam" id="PF18423">
    <property type="entry name" value="zf_CopZ"/>
    <property type="match status" value="1"/>
</dbReference>
<dbReference type="Gene3D" id="2.20.25.270">
    <property type="match status" value="1"/>
</dbReference>
<feature type="domain" description="CopZ zinc binding" evidence="1">
    <location>
        <begin position="11"/>
        <end position="72"/>
    </location>
</feature>
<dbReference type="Gene3D" id="1.10.10.1100">
    <property type="entry name" value="BFD-like [2Fe-2S]-binding domain"/>
    <property type="match status" value="1"/>
</dbReference>
<organism evidence="2 3">
    <name type="scientific">Desulfosporosinus fructosivorans</name>
    <dbReference type="NCBI Taxonomy" id="2018669"/>
    <lineage>
        <taxon>Bacteria</taxon>
        <taxon>Bacillati</taxon>
        <taxon>Bacillota</taxon>
        <taxon>Clostridia</taxon>
        <taxon>Eubacteriales</taxon>
        <taxon>Desulfitobacteriaceae</taxon>
        <taxon>Desulfosporosinus</taxon>
    </lineage>
</organism>